<comment type="caution">
    <text evidence="1">The sequence shown here is derived from an EMBL/GenBank/DDBJ whole genome shotgun (WGS) entry which is preliminary data.</text>
</comment>
<reference evidence="1" key="1">
    <citation type="submission" date="2021-06" db="EMBL/GenBank/DDBJ databases">
        <authorList>
            <person name="Kallberg Y."/>
            <person name="Tangrot J."/>
            <person name="Rosling A."/>
        </authorList>
    </citation>
    <scope>NUCLEOTIDE SEQUENCE</scope>
    <source>
        <strain evidence="1">UK204</strain>
    </source>
</reference>
<dbReference type="AlphaFoldDB" id="A0A9N9FLD5"/>
<sequence length="50" mass="6274">KPRLEVEYNQLGYLFDCKDWEEKNHDSETKTYMLMENEDLEITSLRYEYY</sequence>
<dbReference type="Proteomes" id="UP000789570">
    <property type="component" value="Unassembled WGS sequence"/>
</dbReference>
<feature type="non-terminal residue" evidence="1">
    <location>
        <position position="1"/>
    </location>
</feature>
<gene>
    <name evidence="1" type="ORF">FCALED_LOCUS5807</name>
</gene>
<dbReference type="EMBL" id="CAJVPQ010001304">
    <property type="protein sequence ID" value="CAG8544517.1"/>
    <property type="molecule type" value="Genomic_DNA"/>
</dbReference>
<name>A0A9N9FLD5_9GLOM</name>
<protein>
    <submittedName>
        <fullName evidence="1">10265_t:CDS:1</fullName>
    </submittedName>
</protein>
<evidence type="ECO:0000313" key="2">
    <source>
        <dbReference type="Proteomes" id="UP000789570"/>
    </source>
</evidence>
<accession>A0A9N9FLD5</accession>
<evidence type="ECO:0000313" key="1">
    <source>
        <dbReference type="EMBL" id="CAG8544517.1"/>
    </source>
</evidence>
<keyword evidence="2" id="KW-1185">Reference proteome</keyword>
<organism evidence="1 2">
    <name type="scientific">Funneliformis caledonium</name>
    <dbReference type="NCBI Taxonomy" id="1117310"/>
    <lineage>
        <taxon>Eukaryota</taxon>
        <taxon>Fungi</taxon>
        <taxon>Fungi incertae sedis</taxon>
        <taxon>Mucoromycota</taxon>
        <taxon>Glomeromycotina</taxon>
        <taxon>Glomeromycetes</taxon>
        <taxon>Glomerales</taxon>
        <taxon>Glomeraceae</taxon>
        <taxon>Funneliformis</taxon>
    </lineage>
</organism>
<proteinExistence type="predicted"/>